<accession>A0A8J2K668</accession>
<evidence type="ECO:0000313" key="3">
    <source>
        <dbReference type="EMBL" id="CAG7733868.1"/>
    </source>
</evidence>
<feature type="domain" description="Kazal-like" evidence="2">
    <location>
        <begin position="24"/>
        <end position="77"/>
    </location>
</feature>
<dbReference type="AlphaFoldDB" id="A0A8J2K668"/>
<dbReference type="PANTHER" id="PTHR21131">
    <property type="entry name" value="SERINE-TYPE ENDOPEPTIDASE INHIBITOR"/>
    <property type="match status" value="1"/>
</dbReference>
<gene>
    <name evidence="3" type="ORF">AFUS01_LOCUS22289</name>
</gene>
<dbReference type="SMART" id="SM00280">
    <property type="entry name" value="KAZAL"/>
    <property type="match status" value="1"/>
</dbReference>
<name>A0A8J2K668_9HEXA</name>
<organism evidence="3 4">
    <name type="scientific">Allacma fusca</name>
    <dbReference type="NCBI Taxonomy" id="39272"/>
    <lineage>
        <taxon>Eukaryota</taxon>
        <taxon>Metazoa</taxon>
        <taxon>Ecdysozoa</taxon>
        <taxon>Arthropoda</taxon>
        <taxon>Hexapoda</taxon>
        <taxon>Collembola</taxon>
        <taxon>Symphypleona</taxon>
        <taxon>Sminthuridae</taxon>
        <taxon>Allacma</taxon>
    </lineage>
</organism>
<dbReference type="InterPro" id="IPR002350">
    <property type="entry name" value="Kazal_dom"/>
</dbReference>
<keyword evidence="4" id="KW-1185">Reference proteome</keyword>
<dbReference type="Pfam" id="PF00050">
    <property type="entry name" value="Kazal_1"/>
    <property type="match status" value="1"/>
</dbReference>
<protein>
    <recommendedName>
        <fullName evidence="2">Kazal-like domain-containing protein</fullName>
    </recommendedName>
</protein>
<dbReference type="InterPro" id="IPR053265">
    <property type="entry name" value="Serpin"/>
</dbReference>
<comment type="caution">
    <text evidence="3">The sequence shown here is derived from an EMBL/GenBank/DDBJ whole genome shotgun (WGS) entry which is preliminary data.</text>
</comment>
<dbReference type="OrthoDB" id="328123at2759"/>
<evidence type="ECO:0000256" key="1">
    <source>
        <dbReference type="SAM" id="SignalP"/>
    </source>
</evidence>
<dbReference type="PROSITE" id="PS51465">
    <property type="entry name" value="KAZAL_2"/>
    <property type="match status" value="1"/>
</dbReference>
<dbReference type="PANTHER" id="PTHR21131:SF0">
    <property type="entry name" value="GEO10195P1-RELATED"/>
    <property type="match status" value="1"/>
</dbReference>
<reference evidence="3" key="1">
    <citation type="submission" date="2021-06" db="EMBL/GenBank/DDBJ databases">
        <authorList>
            <person name="Hodson N. C."/>
            <person name="Mongue J. A."/>
            <person name="Jaron S. K."/>
        </authorList>
    </citation>
    <scope>NUCLEOTIDE SEQUENCE</scope>
</reference>
<sequence>MNSKIVLVLIFSFLAAIIASTSAGPARDSCRPCMCTYDYKPVCGTNGRTYGNLCEFRCAQRCDRRIKMASNMKSCKARA</sequence>
<keyword evidence="1" id="KW-0732">Signal</keyword>
<feature type="signal peptide" evidence="1">
    <location>
        <begin position="1"/>
        <end position="23"/>
    </location>
</feature>
<dbReference type="CDD" id="cd00104">
    <property type="entry name" value="KAZAL_FS"/>
    <property type="match status" value="1"/>
</dbReference>
<feature type="chain" id="PRO_5035233215" description="Kazal-like domain-containing protein" evidence="1">
    <location>
        <begin position="24"/>
        <end position="79"/>
    </location>
</feature>
<dbReference type="PROSITE" id="PS00282">
    <property type="entry name" value="KAZAL_1"/>
    <property type="match status" value="1"/>
</dbReference>
<dbReference type="Proteomes" id="UP000708208">
    <property type="component" value="Unassembled WGS sequence"/>
</dbReference>
<evidence type="ECO:0000313" key="4">
    <source>
        <dbReference type="Proteomes" id="UP000708208"/>
    </source>
</evidence>
<dbReference type="EMBL" id="CAJVCH010258208">
    <property type="protein sequence ID" value="CAG7733868.1"/>
    <property type="molecule type" value="Genomic_DNA"/>
</dbReference>
<evidence type="ECO:0000259" key="2">
    <source>
        <dbReference type="PROSITE" id="PS51465"/>
    </source>
</evidence>
<proteinExistence type="predicted"/>